<sequence>MSLVNSNFYSIDVECVADGITHNHRSIAHIAVVDQFCNVLLDAYVTQEKPVVSYITPLTGLTKEILDVKGIPLQEALAKVKYILPKNCILVGQSIQNDVKWLQLKEGVNFASMIDLQGLYRIWNDKYKSYSSFGQDHVAKVLLNWNADGQPHNAVTDAQKSMKLFHHFNYLKQDSNELQLNLRKLLEFPVIPSFARRFPQFEGVCMGNRKQCSCGAPFFA</sequence>
<dbReference type="InterPro" id="IPR012337">
    <property type="entry name" value="RNaseH-like_sf"/>
</dbReference>
<dbReference type="SUPFAM" id="SSF53098">
    <property type="entry name" value="Ribonuclease H-like"/>
    <property type="match status" value="1"/>
</dbReference>
<keyword evidence="1" id="KW-0540">Nuclease</keyword>
<dbReference type="PANTHER" id="PTHR12801:SF159">
    <property type="entry name" value="C3H1-TYPE DOMAIN-CONTAINING PROTEIN"/>
    <property type="match status" value="1"/>
</dbReference>
<keyword evidence="2" id="KW-0378">Hydrolase</keyword>
<dbReference type="Gene3D" id="3.30.420.10">
    <property type="entry name" value="Ribonuclease H-like superfamily/Ribonuclease H"/>
    <property type="match status" value="1"/>
</dbReference>
<gene>
    <name evidence="4" type="ORF">PPAR00522_LOCUS16732</name>
</gene>
<dbReference type="PANTHER" id="PTHR12801">
    <property type="entry name" value="RNA EXONUCLEASE REXO1 / RECO3 FAMILY MEMBER-RELATED"/>
    <property type="match status" value="1"/>
</dbReference>
<accession>A0A7S0YR66</accession>
<dbReference type="GO" id="GO:0003676">
    <property type="term" value="F:nucleic acid binding"/>
    <property type="evidence" value="ECO:0007669"/>
    <property type="project" value="InterPro"/>
</dbReference>
<evidence type="ECO:0000313" key="4">
    <source>
        <dbReference type="EMBL" id="CAD8783621.1"/>
    </source>
</evidence>
<dbReference type="InterPro" id="IPR047021">
    <property type="entry name" value="REXO1/3/4-like"/>
</dbReference>
<feature type="domain" description="Exonuclease" evidence="3">
    <location>
        <begin position="7"/>
        <end position="174"/>
    </location>
</feature>
<dbReference type="Pfam" id="PF00929">
    <property type="entry name" value="RNase_T"/>
    <property type="match status" value="1"/>
</dbReference>
<dbReference type="GO" id="GO:0005634">
    <property type="term" value="C:nucleus"/>
    <property type="evidence" value="ECO:0007669"/>
    <property type="project" value="TreeGrafter"/>
</dbReference>
<dbReference type="GO" id="GO:0004527">
    <property type="term" value="F:exonuclease activity"/>
    <property type="evidence" value="ECO:0007669"/>
    <property type="project" value="InterPro"/>
</dbReference>
<organism evidence="4">
    <name type="scientific">Polytomella parva</name>
    <dbReference type="NCBI Taxonomy" id="51329"/>
    <lineage>
        <taxon>Eukaryota</taxon>
        <taxon>Viridiplantae</taxon>
        <taxon>Chlorophyta</taxon>
        <taxon>core chlorophytes</taxon>
        <taxon>Chlorophyceae</taxon>
        <taxon>CS clade</taxon>
        <taxon>Chlamydomonadales</taxon>
        <taxon>Chlamydomonadaceae</taxon>
        <taxon>Polytomella</taxon>
    </lineage>
</organism>
<dbReference type="SMART" id="SM00479">
    <property type="entry name" value="EXOIII"/>
    <property type="match status" value="1"/>
</dbReference>
<dbReference type="EMBL" id="HBFM01025884">
    <property type="protein sequence ID" value="CAD8783621.1"/>
    <property type="molecule type" value="Transcribed_RNA"/>
</dbReference>
<evidence type="ECO:0000256" key="1">
    <source>
        <dbReference type="ARBA" id="ARBA00022722"/>
    </source>
</evidence>
<name>A0A7S0YR66_9CHLO</name>
<protein>
    <recommendedName>
        <fullName evidence="3">Exonuclease domain-containing protein</fullName>
    </recommendedName>
</protein>
<evidence type="ECO:0000256" key="2">
    <source>
        <dbReference type="ARBA" id="ARBA00022801"/>
    </source>
</evidence>
<proteinExistence type="predicted"/>
<evidence type="ECO:0000259" key="3">
    <source>
        <dbReference type="SMART" id="SM00479"/>
    </source>
</evidence>
<dbReference type="InterPro" id="IPR013520">
    <property type="entry name" value="Ribonucl_H"/>
</dbReference>
<reference evidence="4" key="1">
    <citation type="submission" date="2021-01" db="EMBL/GenBank/DDBJ databases">
        <authorList>
            <person name="Corre E."/>
            <person name="Pelletier E."/>
            <person name="Niang G."/>
            <person name="Scheremetjew M."/>
            <person name="Finn R."/>
            <person name="Kale V."/>
            <person name="Holt S."/>
            <person name="Cochrane G."/>
            <person name="Meng A."/>
            <person name="Brown T."/>
            <person name="Cohen L."/>
        </authorList>
    </citation>
    <scope>NUCLEOTIDE SEQUENCE</scope>
    <source>
        <strain evidence="4">SAG 63-3</strain>
    </source>
</reference>
<dbReference type="InterPro" id="IPR036397">
    <property type="entry name" value="RNaseH_sf"/>
</dbReference>
<dbReference type="AlphaFoldDB" id="A0A7S0YR66"/>